<evidence type="ECO:0000313" key="3">
    <source>
        <dbReference type="Proteomes" id="UP001283361"/>
    </source>
</evidence>
<dbReference type="AlphaFoldDB" id="A0AAE0YWF5"/>
<dbReference type="Proteomes" id="UP001283361">
    <property type="component" value="Unassembled WGS sequence"/>
</dbReference>
<name>A0AAE0YWF5_9GAST</name>
<gene>
    <name evidence="2" type="ORF">RRG08_058709</name>
</gene>
<evidence type="ECO:0000256" key="1">
    <source>
        <dbReference type="SAM" id="MobiDB-lite"/>
    </source>
</evidence>
<proteinExistence type="predicted"/>
<reference evidence="2" key="1">
    <citation type="journal article" date="2023" name="G3 (Bethesda)">
        <title>A reference genome for the long-term kleptoplast-retaining sea slug Elysia crispata morphotype clarki.</title>
        <authorList>
            <person name="Eastman K.E."/>
            <person name="Pendleton A.L."/>
            <person name="Shaikh M.A."/>
            <person name="Suttiyut T."/>
            <person name="Ogas R."/>
            <person name="Tomko P."/>
            <person name="Gavelis G."/>
            <person name="Widhalm J.R."/>
            <person name="Wisecaver J.H."/>
        </authorList>
    </citation>
    <scope>NUCLEOTIDE SEQUENCE</scope>
    <source>
        <strain evidence="2">ECLA1</strain>
    </source>
</reference>
<organism evidence="2 3">
    <name type="scientific">Elysia crispata</name>
    <name type="common">lettuce slug</name>
    <dbReference type="NCBI Taxonomy" id="231223"/>
    <lineage>
        <taxon>Eukaryota</taxon>
        <taxon>Metazoa</taxon>
        <taxon>Spiralia</taxon>
        <taxon>Lophotrochozoa</taxon>
        <taxon>Mollusca</taxon>
        <taxon>Gastropoda</taxon>
        <taxon>Heterobranchia</taxon>
        <taxon>Euthyneura</taxon>
        <taxon>Panpulmonata</taxon>
        <taxon>Sacoglossa</taxon>
        <taxon>Placobranchoidea</taxon>
        <taxon>Plakobranchidae</taxon>
        <taxon>Elysia</taxon>
    </lineage>
</organism>
<evidence type="ECO:0000313" key="2">
    <source>
        <dbReference type="EMBL" id="KAK3758439.1"/>
    </source>
</evidence>
<accession>A0AAE0YWF5</accession>
<feature type="compositionally biased region" description="Basic and acidic residues" evidence="1">
    <location>
        <begin position="122"/>
        <end position="135"/>
    </location>
</feature>
<keyword evidence="3" id="KW-1185">Reference proteome</keyword>
<dbReference type="EMBL" id="JAWDGP010005269">
    <property type="protein sequence ID" value="KAK3758439.1"/>
    <property type="molecule type" value="Genomic_DNA"/>
</dbReference>
<sequence length="152" mass="16596">MRELESAPKNTVQLVLAVTSSGSCGKTAVSIRGQYPGTDATLPSADSKTKTWCESSIRFLVSTTSLQKPLNLHSREVFIVSWGAVPGPQLGHALTTVRNVRTSWTVYCPVVITEPHAEWGRHKDANVNRRPRDSSIAESAPTALPPYRPVMQ</sequence>
<feature type="compositionally biased region" description="Pro residues" evidence="1">
    <location>
        <begin position="143"/>
        <end position="152"/>
    </location>
</feature>
<feature type="region of interest" description="Disordered" evidence="1">
    <location>
        <begin position="122"/>
        <end position="152"/>
    </location>
</feature>
<protein>
    <submittedName>
        <fullName evidence="2">Uncharacterized protein</fullName>
    </submittedName>
</protein>
<dbReference type="PROSITE" id="PS51257">
    <property type="entry name" value="PROKAR_LIPOPROTEIN"/>
    <property type="match status" value="1"/>
</dbReference>
<comment type="caution">
    <text evidence="2">The sequence shown here is derived from an EMBL/GenBank/DDBJ whole genome shotgun (WGS) entry which is preliminary data.</text>
</comment>